<gene>
    <name evidence="1" type="ORF">CAK95_21015</name>
</gene>
<dbReference type="Proteomes" id="UP000194137">
    <property type="component" value="Chromosome"/>
</dbReference>
<dbReference type="EMBL" id="CP021112">
    <property type="protein sequence ID" value="ARQ01298.1"/>
    <property type="molecule type" value="Genomic_DNA"/>
</dbReference>
<protein>
    <submittedName>
        <fullName evidence="1">Uncharacterized protein</fullName>
    </submittedName>
</protein>
<organism evidence="1 2">
    <name type="scientific">Pseudorhodoplanes sinuspersici</name>
    <dbReference type="NCBI Taxonomy" id="1235591"/>
    <lineage>
        <taxon>Bacteria</taxon>
        <taxon>Pseudomonadati</taxon>
        <taxon>Pseudomonadota</taxon>
        <taxon>Alphaproteobacteria</taxon>
        <taxon>Hyphomicrobiales</taxon>
        <taxon>Pseudorhodoplanes</taxon>
    </lineage>
</organism>
<dbReference type="OrthoDB" id="9784724at2"/>
<evidence type="ECO:0000313" key="2">
    <source>
        <dbReference type="Proteomes" id="UP000194137"/>
    </source>
</evidence>
<name>A0A1W6ZVK1_9HYPH</name>
<accession>A0A1W6ZVK1</accession>
<keyword evidence="2" id="KW-1185">Reference proteome</keyword>
<reference evidence="1 2" key="1">
    <citation type="submission" date="2017-05" db="EMBL/GenBank/DDBJ databases">
        <title>Full genome sequence of Pseudorhodoplanes sinuspersici.</title>
        <authorList>
            <person name="Dastgheib S.M.M."/>
            <person name="Shavandi M."/>
            <person name="Tirandaz H."/>
        </authorList>
    </citation>
    <scope>NUCLEOTIDE SEQUENCE [LARGE SCALE GENOMIC DNA]</scope>
    <source>
        <strain evidence="1 2">RIPI110</strain>
    </source>
</reference>
<dbReference type="AlphaFoldDB" id="A0A1W6ZVK1"/>
<dbReference type="RefSeq" id="WP_086089693.1">
    <property type="nucleotide sequence ID" value="NZ_CP021112.1"/>
</dbReference>
<proteinExistence type="predicted"/>
<evidence type="ECO:0000313" key="1">
    <source>
        <dbReference type="EMBL" id="ARQ01298.1"/>
    </source>
</evidence>
<dbReference type="KEGG" id="psin:CAK95_21015"/>
<dbReference type="STRING" id="1235591.CAK95_21015"/>
<sequence length="155" mass="17316">MGFNCQPVDELAEYPIQHILQRMNAVMPAHTPAVVVEAVLGAEPRPKVKVSGAFKIYCEEIVAGELAGKSPAQRERWKNVKKRAINSFINVVGDKPIVNITRDDGRAFYKFWLAKLVNKSAKDPDPHPCAIVWSEICGCFMTRTSLIVKTRLPAR</sequence>